<dbReference type="HOGENOM" id="CLU_3380059_0_0_6"/>
<evidence type="ECO:0000313" key="2">
    <source>
        <dbReference type="EMBL" id="ACK77919.1"/>
    </source>
</evidence>
<feature type="compositionally biased region" description="Basic and acidic residues" evidence="1">
    <location>
        <begin position="22"/>
        <end position="33"/>
    </location>
</feature>
<organism evidence="2 3">
    <name type="scientific">Acidithiobacillus ferrooxidans (strain ATCC 23270 / DSM 14882 / CIP 104768 / NCIMB 8455)</name>
    <name type="common">Ferrobacillus ferrooxidans (strain ATCC 23270)</name>
    <dbReference type="NCBI Taxonomy" id="243159"/>
    <lineage>
        <taxon>Bacteria</taxon>
        <taxon>Pseudomonadati</taxon>
        <taxon>Pseudomonadota</taxon>
        <taxon>Acidithiobacillia</taxon>
        <taxon>Acidithiobacillales</taxon>
        <taxon>Acidithiobacillaceae</taxon>
        <taxon>Acidithiobacillus</taxon>
    </lineage>
</organism>
<dbReference type="AlphaFoldDB" id="B7J9D9"/>
<name>B7J9D9_ACIF2</name>
<reference evidence="2 3" key="1">
    <citation type="journal article" date="2008" name="BMC Genomics">
        <title>Acidithiobacillus ferrooxidans metabolism: from genome sequence to industrial applications.</title>
        <authorList>
            <person name="Valdes J."/>
            <person name="Pedroso I."/>
            <person name="Quatrini R."/>
            <person name="Dodson R.J."/>
            <person name="Tettelin H."/>
            <person name="Blake R.II."/>
            <person name="Eisen J.A."/>
            <person name="Holmes D.S."/>
        </authorList>
    </citation>
    <scope>NUCLEOTIDE SEQUENCE [LARGE SCALE GENOMIC DNA]</scope>
    <source>
        <strain evidence="3">ATCC 23270 / DSM 14882 / CIP 104768 / NCIMB 8455</strain>
    </source>
</reference>
<keyword evidence="3" id="KW-1185">Reference proteome</keyword>
<evidence type="ECO:0000256" key="1">
    <source>
        <dbReference type="SAM" id="MobiDB-lite"/>
    </source>
</evidence>
<dbReference type="KEGG" id="afr:AFE_1334"/>
<dbReference type="Proteomes" id="UP000001362">
    <property type="component" value="Chromosome"/>
</dbReference>
<dbReference type="PaxDb" id="243159-AFE_1334"/>
<evidence type="ECO:0000313" key="3">
    <source>
        <dbReference type="Proteomes" id="UP000001362"/>
    </source>
</evidence>
<feature type="region of interest" description="Disordered" evidence="1">
    <location>
        <begin position="1"/>
        <end position="33"/>
    </location>
</feature>
<dbReference type="EMBL" id="CP001219">
    <property type="protein sequence ID" value="ACK77919.1"/>
    <property type="molecule type" value="Genomic_DNA"/>
</dbReference>
<sequence>MAEGVAAPAQPPLQGLIPPHRRVLEPPHNRSGL</sequence>
<accession>B7J9D9</accession>
<gene>
    <name evidence="2" type="ordered locus">AFE_1334</name>
</gene>
<protein>
    <submittedName>
        <fullName evidence="2">Uncharacterized protein</fullName>
    </submittedName>
</protein>
<proteinExistence type="predicted"/>